<evidence type="ECO:0000313" key="2">
    <source>
        <dbReference type="Proteomes" id="UP000663440"/>
    </source>
</evidence>
<gene>
    <name evidence="1" type="ORF">J0383_04145</name>
</gene>
<sequence>MKNIIMTHQQILDKLAAKHLVKSIDEDLARLTFTAMCYEKDVEKQLSYLLPKLMNRWNCVLLGTGDIPNSYKQITIVALSVLLHKYGFQVDAINKTAINAIDLLNKGVVLSDDFFRKSEEIKQLILSQPTPLKRKPAVPDIITFYRKGDVISIQLENHYYVAYIHEISGANESPILEFYDGKFNKLPTVSEIESLPAKGQMYNDGKEHISHFSVDGIKNQPDLAEQFQLISTNIALKPSNKHLQKSIGLYEETDLFEIQDTIKNLFK</sequence>
<organism evidence="1 2">
    <name type="scientific">Flavobacterium endoglycinae</name>
    <dbReference type="NCBI Taxonomy" id="2816357"/>
    <lineage>
        <taxon>Bacteria</taxon>
        <taxon>Pseudomonadati</taxon>
        <taxon>Bacteroidota</taxon>
        <taxon>Flavobacteriia</taxon>
        <taxon>Flavobacteriales</taxon>
        <taxon>Flavobacteriaceae</taxon>
        <taxon>Flavobacterium</taxon>
    </lineage>
</organism>
<reference evidence="1 2" key="1">
    <citation type="submission" date="2021-03" db="EMBL/GenBank/DDBJ databases">
        <title>Flavobacterium kribbensis sp. nov, an endophytic bacteria, isolated from soybean.</title>
        <authorList>
            <person name="Lee J."/>
            <person name="Seo J."/>
        </authorList>
    </citation>
    <scope>NUCLEOTIDE SEQUENCE [LARGE SCALE GENOMIC DNA]</scope>
    <source>
        <strain evidence="1 2">BB8</strain>
    </source>
</reference>
<dbReference type="EMBL" id="CP071448">
    <property type="protein sequence ID" value="QSW90015.1"/>
    <property type="molecule type" value="Genomic_DNA"/>
</dbReference>
<name>A0ABX7QG10_9FLAO</name>
<dbReference type="RefSeq" id="WP_207297189.1">
    <property type="nucleotide sequence ID" value="NZ_CP071448.1"/>
</dbReference>
<protein>
    <submittedName>
        <fullName evidence="1">Uncharacterized protein</fullName>
    </submittedName>
</protein>
<accession>A0ABX7QG10</accession>
<proteinExistence type="predicted"/>
<keyword evidence="2" id="KW-1185">Reference proteome</keyword>
<dbReference type="Proteomes" id="UP000663440">
    <property type="component" value="Chromosome"/>
</dbReference>
<evidence type="ECO:0000313" key="1">
    <source>
        <dbReference type="EMBL" id="QSW90015.1"/>
    </source>
</evidence>